<dbReference type="EMBL" id="JAQQWM010000006">
    <property type="protein sequence ID" value="KAK8059643.1"/>
    <property type="molecule type" value="Genomic_DNA"/>
</dbReference>
<sequence>MAELPDYMTDPNAVLRDFDAEWRHGQPPDYSKTRKVFEQSEWKTVCLLKLPPEKSGYSQFPASSTSPTVHVLNRPQRLTPVSYARTAKQTSHEPGSLPDLVQNLVKNWEIEASFKTNLRDWRTVDPDVYTFAVNGGPPQPASHMLKVGTYNAIIGAPDAWYSPRRSDLASSHNTFKRMMPTFAWEVLEVYGGPPVVAFKWRHWGEMKEDYVSMDDNGEKITAKAHSGTIDIQGVTVAHLNDKFQVTKLETWFDPVEMFRQIAPEGSALSQQSPAALAGAAAGCPVMVGSHGVSSDEAVQGASGDAEATVVLEAATGQQP</sequence>
<evidence type="ECO:0000313" key="1">
    <source>
        <dbReference type="EMBL" id="KAK8059643.1"/>
    </source>
</evidence>
<reference evidence="1 2" key="1">
    <citation type="submission" date="2023-01" db="EMBL/GenBank/DDBJ databases">
        <title>Analysis of 21 Apiospora genomes using comparative genomics revels a genus with tremendous synthesis potential of carbohydrate active enzymes and secondary metabolites.</title>
        <authorList>
            <person name="Sorensen T."/>
        </authorList>
    </citation>
    <scope>NUCLEOTIDE SEQUENCE [LARGE SCALE GENOMIC DNA]</scope>
    <source>
        <strain evidence="1 2">CBS 83171</strain>
    </source>
</reference>
<dbReference type="SUPFAM" id="SSF54427">
    <property type="entry name" value="NTF2-like"/>
    <property type="match status" value="1"/>
</dbReference>
<name>A0ABR1UP55_9PEZI</name>
<organism evidence="1 2">
    <name type="scientific">Apiospora saccharicola</name>
    <dbReference type="NCBI Taxonomy" id="335842"/>
    <lineage>
        <taxon>Eukaryota</taxon>
        <taxon>Fungi</taxon>
        <taxon>Dikarya</taxon>
        <taxon>Ascomycota</taxon>
        <taxon>Pezizomycotina</taxon>
        <taxon>Sordariomycetes</taxon>
        <taxon>Xylariomycetidae</taxon>
        <taxon>Amphisphaeriales</taxon>
        <taxon>Apiosporaceae</taxon>
        <taxon>Apiospora</taxon>
    </lineage>
</organism>
<comment type="caution">
    <text evidence="1">The sequence shown here is derived from an EMBL/GenBank/DDBJ whole genome shotgun (WGS) entry which is preliminary data.</text>
</comment>
<evidence type="ECO:0000313" key="2">
    <source>
        <dbReference type="Proteomes" id="UP001446871"/>
    </source>
</evidence>
<protein>
    <recommendedName>
        <fullName evidence="3">Pathogen-related protein</fullName>
    </recommendedName>
</protein>
<dbReference type="PANTHER" id="PTHR31723:SF10">
    <property type="entry name" value="PATHOGEN-RELATED PROTEIN"/>
    <property type="match status" value="1"/>
</dbReference>
<dbReference type="InterPro" id="IPR053218">
    <property type="entry name" value="Pathogen-related_defense"/>
</dbReference>
<keyword evidence="2" id="KW-1185">Reference proteome</keyword>
<dbReference type="PANTHER" id="PTHR31723">
    <property type="entry name" value="PATHOGENESIS-RELATED FAMILY PROTEIN"/>
    <property type="match status" value="1"/>
</dbReference>
<gene>
    <name evidence="1" type="ORF">PG996_009573</name>
</gene>
<dbReference type="Gene3D" id="3.10.450.50">
    <property type="match status" value="1"/>
</dbReference>
<proteinExistence type="predicted"/>
<accession>A0ABR1UP55</accession>
<dbReference type="Proteomes" id="UP001446871">
    <property type="component" value="Unassembled WGS sequence"/>
</dbReference>
<dbReference type="InterPro" id="IPR032710">
    <property type="entry name" value="NTF2-like_dom_sf"/>
</dbReference>
<evidence type="ECO:0008006" key="3">
    <source>
        <dbReference type="Google" id="ProtNLM"/>
    </source>
</evidence>